<feature type="domain" description="DRBM" evidence="4">
    <location>
        <begin position="117"/>
        <end position="185"/>
    </location>
</feature>
<dbReference type="SMART" id="SM00358">
    <property type="entry name" value="DSRM"/>
    <property type="match status" value="2"/>
</dbReference>
<accession>A0ABC8QQM7</accession>
<name>A0ABC8QQM7_9AQUA</name>
<dbReference type="AlphaFoldDB" id="A0ABC8QQM7"/>
<comment type="caution">
    <text evidence="5">The sequence shown here is derived from an EMBL/GenBank/DDBJ whole genome shotgun (WGS) entry which is preliminary data.</text>
</comment>
<evidence type="ECO:0000313" key="6">
    <source>
        <dbReference type="Proteomes" id="UP001642360"/>
    </source>
</evidence>
<evidence type="ECO:0000313" key="5">
    <source>
        <dbReference type="EMBL" id="CAK9135014.1"/>
    </source>
</evidence>
<protein>
    <recommendedName>
        <fullName evidence="4">DRBM domain-containing protein</fullName>
    </recommendedName>
</protein>
<dbReference type="PROSITE" id="PS50137">
    <property type="entry name" value="DS_RBD"/>
    <property type="match status" value="2"/>
</dbReference>
<organism evidence="5 6">
    <name type="scientific">Ilex paraguariensis</name>
    <name type="common">yerba mate</name>
    <dbReference type="NCBI Taxonomy" id="185542"/>
    <lineage>
        <taxon>Eukaryota</taxon>
        <taxon>Viridiplantae</taxon>
        <taxon>Streptophyta</taxon>
        <taxon>Embryophyta</taxon>
        <taxon>Tracheophyta</taxon>
        <taxon>Spermatophyta</taxon>
        <taxon>Magnoliopsida</taxon>
        <taxon>eudicotyledons</taxon>
        <taxon>Gunneridae</taxon>
        <taxon>Pentapetalae</taxon>
        <taxon>asterids</taxon>
        <taxon>campanulids</taxon>
        <taxon>Aquifoliales</taxon>
        <taxon>Aquifoliaceae</taxon>
        <taxon>Ilex</taxon>
    </lineage>
</organism>
<proteinExistence type="predicted"/>
<gene>
    <name evidence="5" type="ORF">ILEXP_LOCUS1937</name>
</gene>
<evidence type="ECO:0000256" key="2">
    <source>
        <dbReference type="ARBA" id="ARBA00022884"/>
    </source>
</evidence>
<dbReference type="SUPFAM" id="SSF54768">
    <property type="entry name" value="dsRNA-binding domain-like"/>
    <property type="match status" value="2"/>
</dbReference>
<dbReference type="PANTHER" id="PTHR46031:SF16">
    <property type="entry name" value="DOUBLE-STRANDED RNA-BINDING PROTEIN 4"/>
    <property type="match status" value="1"/>
</dbReference>
<dbReference type="Proteomes" id="UP001642360">
    <property type="component" value="Unassembled WGS sequence"/>
</dbReference>
<reference evidence="5 6" key="1">
    <citation type="submission" date="2024-02" db="EMBL/GenBank/DDBJ databases">
        <authorList>
            <person name="Vignale AGUSTIN F."/>
            <person name="Sosa J E."/>
            <person name="Modenutti C."/>
        </authorList>
    </citation>
    <scope>NUCLEOTIDE SEQUENCE [LARGE SCALE GENOMIC DNA]</scope>
</reference>
<dbReference type="InterPro" id="IPR014720">
    <property type="entry name" value="dsRBD_dom"/>
</dbReference>
<dbReference type="EMBL" id="CAUOFW020000686">
    <property type="protein sequence ID" value="CAK9135014.1"/>
    <property type="molecule type" value="Genomic_DNA"/>
</dbReference>
<dbReference type="PANTHER" id="PTHR46031">
    <property type="match status" value="1"/>
</dbReference>
<dbReference type="Pfam" id="PF00035">
    <property type="entry name" value="dsrm"/>
    <property type="match status" value="2"/>
</dbReference>
<keyword evidence="1" id="KW-0677">Repeat</keyword>
<keyword evidence="6" id="KW-1185">Reference proteome</keyword>
<dbReference type="GO" id="GO:0003723">
    <property type="term" value="F:RNA binding"/>
    <property type="evidence" value="ECO:0007669"/>
    <property type="project" value="UniProtKB-UniRule"/>
</dbReference>
<dbReference type="Gene3D" id="3.30.160.20">
    <property type="match status" value="2"/>
</dbReference>
<feature type="domain" description="DRBM" evidence="4">
    <location>
        <begin position="39"/>
        <end position="108"/>
    </location>
</feature>
<sequence>MGDTRLPVISGNRQVFSECSSYTARGSLKILQSTDMLHLYKNRLQHYAQKKNITFPEYSCELDGPPHSRRFKSSVTIDGRTFKALAFCSTLKDAEHAAAKVAFESLSLDNFQEDDGLYKNLLQELSQKEGFLFPTYDTSKTGPPHDSTFVSTVEIGGEMFKGGEAKSKKQAEMNAAKAAYTGLTERRAIQNSNVLSPGCYILKASGVASSGVQSVVAYELQPNINPQASLIICEEQAEEEKGGASKNPKLLSPGCNVEEELKVSPSCVQSIATDDLQQNSRRKAKLVMDEEQKTEEKGVVLKTFNSVNFAGLFYC</sequence>
<keyword evidence="2 3" id="KW-0694">RNA-binding</keyword>
<evidence type="ECO:0000256" key="3">
    <source>
        <dbReference type="PROSITE-ProRule" id="PRU00266"/>
    </source>
</evidence>
<evidence type="ECO:0000259" key="4">
    <source>
        <dbReference type="PROSITE" id="PS50137"/>
    </source>
</evidence>
<evidence type="ECO:0000256" key="1">
    <source>
        <dbReference type="ARBA" id="ARBA00022737"/>
    </source>
</evidence>